<comment type="caution">
    <text evidence="2">The sequence shown here is derived from an EMBL/GenBank/DDBJ whole genome shotgun (WGS) entry which is preliminary data.</text>
</comment>
<reference evidence="2 3" key="1">
    <citation type="journal article" date="2023" name="G3 (Bethesda)">
        <title>A chromosome-length genome assembly and annotation of blackberry (Rubus argutus, cv. 'Hillquist').</title>
        <authorList>
            <person name="Bruna T."/>
            <person name="Aryal R."/>
            <person name="Dudchenko O."/>
            <person name="Sargent D.J."/>
            <person name="Mead D."/>
            <person name="Buti M."/>
            <person name="Cavallini A."/>
            <person name="Hytonen T."/>
            <person name="Andres J."/>
            <person name="Pham M."/>
            <person name="Weisz D."/>
            <person name="Mascagni F."/>
            <person name="Usai G."/>
            <person name="Natali L."/>
            <person name="Bassil N."/>
            <person name="Fernandez G.E."/>
            <person name="Lomsadze A."/>
            <person name="Armour M."/>
            <person name="Olukolu B."/>
            <person name="Poorten T."/>
            <person name="Britton C."/>
            <person name="Davik J."/>
            <person name="Ashrafi H."/>
            <person name="Aiden E.L."/>
            <person name="Borodovsky M."/>
            <person name="Worthington M."/>
        </authorList>
    </citation>
    <scope>NUCLEOTIDE SEQUENCE [LARGE SCALE GENOMIC DNA]</scope>
    <source>
        <strain evidence="2">PI 553951</strain>
    </source>
</reference>
<evidence type="ECO:0000313" key="1">
    <source>
        <dbReference type="EMBL" id="KAK9932088.1"/>
    </source>
</evidence>
<evidence type="ECO:0000313" key="3">
    <source>
        <dbReference type="Proteomes" id="UP001457282"/>
    </source>
</evidence>
<sequence>MKNCDLGLLPASVLADHGLGLGVNRWVCGRDGVQLRHRIEGEAGWVLIASRRERPGDASWASTGSARRHDGLDWLATARTAAAAQGKVSTARRRGDCDGLCGRDVMAGLMCTGLELKVVVMGD</sequence>
<dbReference type="Proteomes" id="UP001457282">
    <property type="component" value="Unassembled WGS sequence"/>
</dbReference>
<proteinExistence type="predicted"/>
<name>A0AAW1X6G6_RUBAR</name>
<keyword evidence="3" id="KW-1185">Reference proteome</keyword>
<organism evidence="2 3">
    <name type="scientific">Rubus argutus</name>
    <name type="common">Southern blackberry</name>
    <dbReference type="NCBI Taxonomy" id="59490"/>
    <lineage>
        <taxon>Eukaryota</taxon>
        <taxon>Viridiplantae</taxon>
        <taxon>Streptophyta</taxon>
        <taxon>Embryophyta</taxon>
        <taxon>Tracheophyta</taxon>
        <taxon>Spermatophyta</taxon>
        <taxon>Magnoliopsida</taxon>
        <taxon>eudicotyledons</taxon>
        <taxon>Gunneridae</taxon>
        <taxon>Pentapetalae</taxon>
        <taxon>rosids</taxon>
        <taxon>fabids</taxon>
        <taxon>Rosales</taxon>
        <taxon>Rosaceae</taxon>
        <taxon>Rosoideae</taxon>
        <taxon>Rosoideae incertae sedis</taxon>
        <taxon>Rubus</taxon>
    </lineage>
</organism>
<protein>
    <recommendedName>
        <fullName evidence="4">MHC class I antigen</fullName>
    </recommendedName>
</protein>
<dbReference type="AlphaFoldDB" id="A0AAW1X6G6"/>
<dbReference type="EMBL" id="JBEDUW010000004">
    <property type="protein sequence ID" value="KAK9932088.1"/>
    <property type="molecule type" value="Genomic_DNA"/>
</dbReference>
<accession>A0AAW1X6G6</accession>
<dbReference type="EMBL" id="JBEDUW010000004">
    <property type="protein sequence ID" value="KAK9932089.1"/>
    <property type="molecule type" value="Genomic_DNA"/>
</dbReference>
<evidence type="ECO:0008006" key="4">
    <source>
        <dbReference type="Google" id="ProtNLM"/>
    </source>
</evidence>
<gene>
    <name evidence="1" type="ORF">M0R45_019338</name>
    <name evidence="2" type="ORF">M0R45_019339</name>
</gene>
<evidence type="ECO:0000313" key="2">
    <source>
        <dbReference type="EMBL" id="KAK9932089.1"/>
    </source>
</evidence>